<keyword evidence="2" id="KW-0560">Oxidoreductase</keyword>
<comment type="similarity">
    <text evidence="1 3">Belongs to the short-chain dehydrogenases/reductases (SDR) family.</text>
</comment>
<dbReference type="AlphaFoldDB" id="A0A1G9NX41"/>
<evidence type="ECO:0000256" key="2">
    <source>
        <dbReference type="ARBA" id="ARBA00023002"/>
    </source>
</evidence>
<dbReference type="Pfam" id="PF00106">
    <property type="entry name" value="adh_short"/>
    <property type="match status" value="2"/>
</dbReference>
<evidence type="ECO:0000313" key="4">
    <source>
        <dbReference type="EMBL" id="SDL90853.1"/>
    </source>
</evidence>
<dbReference type="Gene3D" id="3.40.50.720">
    <property type="entry name" value="NAD(P)-binding Rossmann-like Domain"/>
    <property type="match status" value="1"/>
</dbReference>
<keyword evidence="5" id="KW-1185">Reference proteome</keyword>
<dbReference type="InterPro" id="IPR002347">
    <property type="entry name" value="SDR_fam"/>
</dbReference>
<dbReference type="PRINTS" id="PR00080">
    <property type="entry name" value="SDRFAMILY"/>
</dbReference>
<dbReference type="SUPFAM" id="SSF51735">
    <property type="entry name" value="NAD(P)-binding Rossmann-fold domains"/>
    <property type="match status" value="1"/>
</dbReference>
<dbReference type="PRINTS" id="PR00081">
    <property type="entry name" value="GDHRDH"/>
</dbReference>
<dbReference type="InterPro" id="IPR036291">
    <property type="entry name" value="NAD(P)-bd_dom_sf"/>
</dbReference>
<accession>A0A1G9NX41</accession>
<sequence length="292" mass="30629">MPAFPLDIRMTHPSPVVFITGASRGIGAATALHFARQGWQVACTARTLHEGAQLQHQLRRPDGQLLSGSLASTATAIEEAGGTVFAHGMDLMDLASIDAAADAVLAHFGRVDVLINNAVYQDREVNHLLPELQPEALARALHGNVVAPFHLAQRVLPALLAQGDGRIVNVCSAAGQFNPPVPADQGGWGFAYGASKAAIARLAGCINTEYRGRGICAFSVNPGVVGTEAVRATLGDDGVLAQRYGMATPEEIARALFWLATAEEAPRLARAPAMIDLQPLLEQQAKTAAAPA</sequence>
<evidence type="ECO:0000256" key="1">
    <source>
        <dbReference type="ARBA" id="ARBA00006484"/>
    </source>
</evidence>
<proteinExistence type="inferred from homology"/>
<dbReference type="PANTHER" id="PTHR42760:SF37">
    <property type="entry name" value="CLAVALDEHYDE DEHYDROGENASE"/>
    <property type="match status" value="1"/>
</dbReference>
<evidence type="ECO:0000313" key="5">
    <source>
        <dbReference type="Proteomes" id="UP000198552"/>
    </source>
</evidence>
<organism evidence="4 5">
    <name type="scientific">Oryzisolibacter propanilivorax</name>
    <dbReference type="NCBI Taxonomy" id="1527607"/>
    <lineage>
        <taxon>Bacteria</taxon>
        <taxon>Pseudomonadati</taxon>
        <taxon>Pseudomonadota</taxon>
        <taxon>Betaproteobacteria</taxon>
        <taxon>Burkholderiales</taxon>
        <taxon>Comamonadaceae</taxon>
        <taxon>Oryzisolibacter</taxon>
    </lineage>
</organism>
<dbReference type="CDD" id="cd05233">
    <property type="entry name" value="SDR_c"/>
    <property type="match status" value="1"/>
</dbReference>
<evidence type="ECO:0000256" key="3">
    <source>
        <dbReference type="RuleBase" id="RU000363"/>
    </source>
</evidence>
<dbReference type="GO" id="GO:0016616">
    <property type="term" value="F:oxidoreductase activity, acting on the CH-OH group of donors, NAD or NADP as acceptor"/>
    <property type="evidence" value="ECO:0007669"/>
    <property type="project" value="TreeGrafter"/>
</dbReference>
<dbReference type="STRING" id="1527607.SAMN05428957_10140"/>
<protein>
    <submittedName>
        <fullName evidence="4">NADP-dependent 3-hydroxy acid dehydrogenase YdfG</fullName>
    </submittedName>
</protein>
<name>A0A1G9NX41_9BURK</name>
<gene>
    <name evidence="4" type="ORF">SAMN05428957_10140</name>
</gene>
<dbReference type="Proteomes" id="UP000198552">
    <property type="component" value="Unassembled WGS sequence"/>
</dbReference>
<dbReference type="EMBL" id="FNHP01000001">
    <property type="protein sequence ID" value="SDL90853.1"/>
    <property type="molecule type" value="Genomic_DNA"/>
</dbReference>
<reference evidence="5" key="1">
    <citation type="submission" date="2016-10" db="EMBL/GenBank/DDBJ databases">
        <authorList>
            <person name="Varghese N."/>
            <person name="Submissions S."/>
        </authorList>
    </citation>
    <scope>NUCLEOTIDE SEQUENCE [LARGE SCALE GENOMIC DNA]</scope>
    <source>
        <strain evidence="5">EPL6</strain>
    </source>
</reference>
<dbReference type="PANTHER" id="PTHR42760">
    <property type="entry name" value="SHORT-CHAIN DEHYDROGENASES/REDUCTASES FAMILY MEMBER"/>
    <property type="match status" value="1"/>
</dbReference>